<dbReference type="PANTHER" id="PTHR40980">
    <property type="entry name" value="PLUG DOMAIN-CONTAINING PROTEIN"/>
    <property type="match status" value="1"/>
</dbReference>
<evidence type="ECO:0000313" key="9">
    <source>
        <dbReference type="Proteomes" id="UP000199663"/>
    </source>
</evidence>
<keyword evidence="2 4" id="KW-0472">Membrane</keyword>
<dbReference type="InterPro" id="IPR036942">
    <property type="entry name" value="Beta-barrel_TonB_sf"/>
</dbReference>
<feature type="domain" description="TonB-dependent receptor-like beta-barrel" evidence="6">
    <location>
        <begin position="456"/>
        <end position="893"/>
    </location>
</feature>
<dbReference type="Pfam" id="PF13715">
    <property type="entry name" value="CarbopepD_reg_2"/>
    <property type="match status" value="1"/>
</dbReference>
<keyword evidence="9" id="KW-1185">Reference proteome</keyword>
<keyword evidence="8" id="KW-0675">Receptor</keyword>
<keyword evidence="5" id="KW-0732">Signal</keyword>
<dbReference type="InterPro" id="IPR000531">
    <property type="entry name" value="Beta-barrel_TonB"/>
</dbReference>
<dbReference type="Gene3D" id="2.170.130.10">
    <property type="entry name" value="TonB-dependent receptor, plug domain"/>
    <property type="match status" value="1"/>
</dbReference>
<organism evidence="8 9">
    <name type="scientific">Rhodonellum ikkaensis</name>
    <dbReference type="NCBI Taxonomy" id="336829"/>
    <lineage>
        <taxon>Bacteria</taxon>
        <taxon>Pseudomonadati</taxon>
        <taxon>Bacteroidota</taxon>
        <taxon>Cytophagia</taxon>
        <taxon>Cytophagales</taxon>
        <taxon>Cytophagaceae</taxon>
        <taxon>Rhodonellum</taxon>
    </lineage>
</organism>
<keyword evidence="3" id="KW-0998">Cell outer membrane</keyword>
<dbReference type="EMBL" id="FNQC01000001">
    <property type="protein sequence ID" value="SDY45966.1"/>
    <property type="molecule type" value="Genomic_DNA"/>
</dbReference>
<dbReference type="InterPro" id="IPR012910">
    <property type="entry name" value="Plug_dom"/>
</dbReference>
<evidence type="ECO:0000313" key="8">
    <source>
        <dbReference type="EMBL" id="SDY45966.1"/>
    </source>
</evidence>
<evidence type="ECO:0000259" key="7">
    <source>
        <dbReference type="Pfam" id="PF07715"/>
    </source>
</evidence>
<dbReference type="RefSeq" id="WP_019596021.1">
    <property type="nucleotide sequence ID" value="NZ_FNQC01000001.1"/>
</dbReference>
<feature type="chain" id="PRO_5045625150" evidence="5">
    <location>
        <begin position="21"/>
        <end position="937"/>
    </location>
</feature>
<dbReference type="Pfam" id="PF00593">
    <property type="entry name" value="TonB_dep_Rec_b-barrel"/>
    <property type="match status" value="1"/>
</dbReference>
<evidence type="ECO:0000256" key="3">
    <source>
        <dbReference type="ARBA" id="ARBA00023237"/>
    </source>
</evidence>
<evidence type="ECO:0000256" key="1">
    <source>
        <dbReference type="ARBA" id="ARBA00004442"/>
    </source>
</evidence>
<name>A0A1H3K1A1_9BACT</name>
<evidence type="ECO:0000256" key="5">
    <source>
        <dbReference type="SAM" id="SignalP"/>
    </source>
</evidence>
<evidence type="ECO:0000259" key="6">
    <source>
        <dbReference type="Pfam" id="PF00593"/>
    </source>
</evidence>
<dbReference type="Gene3D" id="2.40.170.20">
    <property type="entry name" value="TonB-dependent receptor, beta-barrel domain"/>
    <property type="match status" value="1"/>
</dbReference>
<dbReference type="PANTHER" id="PTHR40980:SF4">
    <property type="entry name" value="TONB-DEPENDENT RECEPTOR-LIKE BETA-BARREL DOMAIN-CONTAINING PROTEIN"/>
    <property type="match status" value="1"/>
</dbReference>
<feature type="signal peptide" evidence="5">
    <location>
        <begin position="1"/>
        <end position="20"/>
    </location>
</feature>
<dbReference type="Gene3D" id="2.60.40.1120">
    <property type="entry name" value="Carboxypeptidase-like, regulatory domain"/>
    <property type="match status" value="1"/>
</dbReference>
<dbReference type="SUPFAM" id="SSF56935">
    <property type="entry name" value="Porins"/>
    <property type="match status" value="1"/>
</dbReference>
<feature type="domain" description="TonB-dependent receptor plug" evidence="7">
    <location>
        <begin position="130"/>
        <end position="224"/>
    </location>
</feature>
<dbReference type="Pfam" id="PF07715">
    <property type="entry name" value="Plug"/>
    <property type="match status" value="1"/>
</dbReference>
<dbReference type="Proteomes" id="UP000199663">
    <property type="component" value="Unassembled WGS sequence"/>
</dbReference>
<proteinExistence type="inferred from homology"/>
<keyword evidence="4" id="KW-0798">TonB box</keyword>
<comment type="subcellular location">
    <subcellularLocation>
        <location evidence="1 4">Cell outer membrane</location>
    </subcellularLocation>
</comment>
<protein>
    <submittedName>
        <fullName evidence="8">TonB-dependent Receptor Plug Domain</fullName>
    </submittedName>
</protein>
<evidence type="ECO:0000256" key="4">
    <source>
        <dbReference type="RuleBase" id="RU003357"/>
    </source>
</evidence>
<gene>
    <name evidence="8" type="ORF">SAMN05444412_101218</name>
</gene>
<accession>A0A1H3K1A1</accession>
<comment type="caution">
    <text evidence="8">The sequence shown here is derived from an EMBL/GenBank/DDBJ whole genome shotgun (WGS) entry which is preliminary data.</text>
</comment>
<dbReference type="SUPFAM" id="SSF49464">
    <property type="entry name" value="Carboxypeptidase regulatory domain-like"/>
    <property type="match status" value="1"/>
</dbReference>
<reference evidence="8 9" key="1">
    <citation type="submission" date="2016-10" db="EMBL/GenBank/DDBJ databases">
        <authorList>
            <person name="Varghese N."/>
            <person name="Submissions S."/>
        </authorList>
    </citation>
    <scope>NUCLEOTIDE SEQUENCE [LARGE SCALE GENOMIC DNA]</scope>
    <source>
        <strain evidence="8 9">DSM 17997</strain>
    </source>
</reference>
<comment type="similarity">
    <text evidence="4">Belongs to the TonB-dependent receptor family.</text>
</comment>
<evidence type="ECO:0000256" key="2">
    <source>
        <dbReference type="ARBA" id="ARBA00023136"/>
    </source>
</evidence>
<sequence length="937" mass="105846">MKKNLCLLLLTFFFALGLQAQSGSIRGVVSDAASGETIIGANVRLEGTSLGVATGLDGDFEITRVEPGSYTLVISFISYKSIRFEDIQVVAEKATVLNVKLEEDLGDLGEVVVMATRETGSNVAIVSEIRKSLQVVSGISADQIKLSQDGNAAQVMKRVSGVTIVDNKFVRVRGVDDRYNVVMINNAIAPSTQVDKRTFSFDLIPSENLDRMMIYKSPSPEVPGDFAGGLVKVFTKNAPDEDFINFGMGVGFRNGTSLQDYKQTRGSKTDVLGFDTSRDLPKNFPTTDQLLNASGGSPLRAEAGRLLDNNYGVNTSTALPNLSSGLSFGKNWSLGGKRLSTVTSFTWAQNQQYYQAERNRYFFPVPGAITEKRDEYFDDYYSKSNEVGIMSNWLLRLNKDNKIEFRNLFNQTGLNETVLREGKDFVQRTEGARDYAFRYESKLIYSGQLEGTHFFNDEQTKLNWVLGGNYMYQEEPDFRRLRSYFSTEGSEGQYVINDPPASSPQDLGRFYGYLKDYGISNGVNFEKKFKGVEKDRPRILRAGYLVDYKARNFNARYITTYYPGFHETGSKENLIRLPIDQSFAPENYRNNDGWLIQEGTRPTDSYDASTLVSAGYIGGVYPLGAFNFSGGVRTEYSIQQLDSRNDGGLVRVDKRELAVLPSFNMDYNINKKSLIRGGYGKTLNRPEFREFAPFLYYSFEYLAGFFGNPNLEMARIDNFDLRYEFYPNEGETFSFGAFYKFFDKPIETVQQNVTEQLQFTYANAVDARVYGVELEARKAFSSFTSAPFVRDLSFNINASLIWSEVFLGDDVSFQDSRRALQGQSPYVVNAALYYINPNSNVQISAAYNVTGPRIFVAGNANNPEIYEMPRQAIDLTVSKTFRDRTTFKFGVQDLLNFQYRFYQDSNFDRKIDTKVDDPMYLWKKGSLFSASLSYRIK</sequence>
<dbReference type="InterPro" id="IPR037066">
    <property type="entry name" value="Plug_dom_sf"/>
</dbReference>
<dbReference type="InterPro" id="IPR008969">
    <property type="entry name" value="CarboxyPept-like_regulatory"/>
</dbReference>